<dbReference type="PANTHER" id="PTHR13068">
    <property type="entry name" value="CGI-12 PROTEIN-RELATED"/>
    <property type="match status" value="1"/>
</dbReference>
<dbReference type="FunFam" id="1.25.70.10:FF:000001">
    <property type="entry name" value="Mitochondrial transcription termination factor-like"/>
    <property type="match status" value="1"/>
</dbReference>
<keyword evidence="2" id="KW-0805">Transcription regulation</keyword>
<dbReference type="OMA" id="IRPTCAK"/>
<evidence type="ECO:0000256" key="1">
    <source>
        <dbReference type="ARBA" id="ARBA00007692"/>
    </source>
</evidence>
<dbReference type="InterPro" id="IPR003690">
    <property type="entry name" value="MTERF"/>
</dbReference>
<dbReference type="SMART" id="SM00733">
    <property type="entry name" value="Mterf"/>
    <property type="match status" value="7"/>
</dbReference>
<dbReference type="GO" id="GO:0003676">
    <property type="term" value="F:nucleic acid binding"/>
    <property type="evidence" value="ECO:0007669"/>
    <property type="project" value="InterPro"/>
</dbReference>
<evidence type="ECO:0000256" key="3">
    <source>
        <dbReference type="ARBA" id="ARBA00022946"/>
    </source>
</evidence>
<accession>A0A4Y7LD74</accession>
<dbReference type="GO" id="GO:0006353">
    <property type="term" value="P:DNA-templated transcription termination"/>
    <property type="evidence" value="ECO:0007669"/>
    <property type="project" value="UniProtKB-KW"/>
</dbReference>
<dbReference type="Pfam" id="PF02536">
    <property type="entry name" value="mTERF"/>
    <property type="match status" value="2"/>
</dbReference>
<evidence type="ECO:0000256" key="2">
    <source>
        <dbReference type="ARBA" id="ARBA00022472"/>
    </source>
</evidence>
<dbReference type="PANTHER" id="PTHR13068:SF166">
    <property type="entry name" value="TRANSCRIPTION TERMINATION FACTOR MTERF15, MITOCHONDRIAL-LIKE"/>
    <property type="match status" value="1"/>
</dbReference>
<keyword evidence="2" id="KW-0804">Transcription</keyword>
<dbReference type="AlphaFoldDB" id="A0A4Y7LD74"/>
<keyword evidence="3" id="KW-0809">Transit peptide</keyword>
<sequence length="470" mass="53313">MRRETSIIINGESSSSSTLAAKYFLFTFQNKNVVVISKSRVASIFFSFSTTTSNNSNLTSSDFDSSFVVSYLINSCGLSENQAITVSGKLNFKTTPNPDSVLTSLKANGFTELQISKLIPRYPAILSSDPHKTLKPRFDFFISRGIHGVDLANIISMNPSILKQYFSKVIIPSFDILKSIVQSDQKVIKMIKRNYRILGSNQVKRVMLNLELLRNQGVPETNIRMGLSCQPRTYTESADRFKDIVEQVKEMGFHQLQTTFLTAIQGLASMTEANWRKKKDVYKRWGWSEDQIQTTFMKSPSCMMASEKKIMAVMNFLVNEMEYDSSIVAEKPIFFSYSLKGKIIPRCSVIRILVSRGMIKENIPISTLSRMVDESFLEKFVKKYEQEVPELMKIFQAISASKKLKFKTQIKPDSVLALLKAEGFTEPHISKLIPRHPAILSSNPHKTLKPKFDFFSNPKGFMDFTLPTSS</sequence>
<keyword evidence="2" id="KW-0806">Transcription termination</keyword>
<evidence type="ECO:0000313" key="4">
    <source>
        <dbReference type="EMBL" id="RZC82149.1"/>
    </source>
</evidence>
<comment type="similarity">
    <text evidence="1">Belongs to the mTERF family.</text>
</comment>
<proteinExistence type="inferred from homology"/>
<dbReference type="EMBL" id="CM010725">
    <property type="protein sequence ID" value="RZC82149.1"/>
    <property type="molecule type" value="Genomic_DNA"/>
</dbReference>
<evidence type="ECO:0000313" key="5">
    <source>
        <dbReference type="Proteomes" id="UP000316621"/>
    </source>
</evidence>
<dbReference type="InterPro" id="IPR038538">
    <property type="entry name" value="MTERF_sf"/>
</dbReference>
<organism evidence="4 5">
    <name type="scientific">Papaver somniferum</name>
    <name type="common">Opium poppy</name>
    <dbReference type="NCBI Taxonomy" id="3469"/>
    <lineage>
        <taxon>Eukaryota</taxon>
        <taxon>Viridiplantae</taxon>
        <taxon>Streptophyta</taxon>
        <taxon>Embryophyta</taxon>
        <taxon>Tracheophyta</taxon>
        <taxon>Spermatophyta</taxon>
        <taxon>Magnoliopsida</taxon>
        <taxon>Ranunculales</taxon>
        <taxon>Papaveraceae</taxon>
        <taxon>Papaveroideae</taxon>
        <taxon>Papaver</taxon>
    </lineage>
</organism>
<keyword evidence="5" id="KW-1185">Reference proteome</keyword>
<dbReference type="Proteomes" id="UP000316621">
    <property type="component" value="Chromosome 11"/>
</dbReference>
<gene>
    <name evidence="4" type="ORF">C5167_044942</name>
</gene>
<dbReference type="Gramene" id="RZC82149">
    <property type="protein sequence ID" value="RZC82149"/>
    <property type="gene ID" value="C5167_044942"/>
</dbReference>
<dbReference type="Gene3D" id="1.25.70.10">
    <property type="entry name" value="Transcription termination factor 3, mitochondrial"/>
    <property type="match status" value="2"/>
</dbReference>
<name>A0A4Y7LD74_PAPSO</name>
<reference evidence="4 5" key="1">
    <citation type="journal article" date="2018" name="Science">
        <title>The opium poppy genome and morphinan production.</title>
        <authorList>
            <person name="Guo L."/>
            <person name="Winzer T."/>
            <person name="Yang X."/>
            <person name="Li Y."/>
            <person name="Ning Z."/>
            <person name="He Z."/>
            <person name="Teodor R."/>
            <person name="Lu Y."/>
            <person name="Bowser T.A."/>
            <person name="Graham I.A."/>
            <person name="Ye K."/>
        </authorList>
    </citation>
    <scope>NUCLEOTIDE SEQUENCE [LARGE SCALE GENOMIC DNA]</scope>
    <source>
        <strain evidence="5">cv. HN1</strain>
        <tissue evidence="4">Leaves</tissue>
    </source>
</reference>
<protein>
    <submittedName>
        <fullName evidence="4">Uncharacterized protein</fullName>
    </submittedName>
</protein>